<keyword evidence="1" id="KW-0472">Membrane</keyword>
<protein>
    <submittedName>
        <fullName evidence="2">Nuclear transport factor 2 family protein</fullName>
    </submittedName>
</protein>
<organism evidence="3 4">
    <name type="scientific">Sphingobacterium thalpophilum</name>
    <dbReference type="NCBI Taxonomy" id="259"/>
    <lineage>
        <taxon>Bacteria</taxon>
        <taxon>Pseudomonadati</taxon>
        <taxon>Bacteroidota</taxon>
        <taxon>Sphingobacteriia</taxon>
        <taxon>Sphingobacteriales</taxon>
        <taxon>Sphingobacteriaceae</taxon>
        <taxon>Sphingobacterium</taxon>
    </lineage>
</organism>
<gene>
    <name evidence="2" type="ORF">ABTW24_19120</name>
    <name evidence="3" type="ORF">NCTC11429_03694</name>
</gene>
<evidence type="ECO:0000256" key="1">
    <source>
        <dbReference type="SAM" id="Phobius"/>
    </source>
</evidence>
<evidence type="ECO:0000313" key="3">
    <source>
        <dbReference type="EMBL" id="VTR48421.1"/>
    </source>
</evidence>
<feature type="transmembrane region" description="Helical" evidence="1">
    <location>
        <begin position="51"/>
        <end position="68"/>
    </location>
</feature>
<dbReference type="STRING" id="1123265.GCA_000686625_04700"/>
<dbReference type="RefSeq" id="WP_028071277.1">
    <property type="nucleotide sequence ID" value="NZ_CP141191.1"/>
</dbReference>
<dbReference type="EMBL" id="LR590484">
    <property type="protein sequence ID" value="VTR48421.1"/>
    <property type="molecule type" value="Genomic_DNA"/>
</dbReference>
<evidence type="ECO:0000313" key="2">
    <source>
        <dbReference type="EMBL" id="MEZ0453710.1"/>
    </source>
</evidence>
<feature type="transmembrane region" description="Helical" evidence="1">
    <location>
        <begin position="12"/>
        <end position="31"/>
    </location>
</feature>
<dbReference type="Proteomes" id="UP001566204">
    <property type="component" value="Unassembled WGS sequence"/>
</dbReference>
<dbReference type="Gene3D" id="3.10.450.50">
    <property type="match status" value="1"/>
</dbReference>
<dbReference type="InterPro" id="IPR032710">
    <property type="entry name" value="NTF2-like_dom_sf"/>
</dbReference>
<keyword evidence="1" id="KW-0812">Transmembrane</keyword>
<evidence type="ECO:0000313" key="5">
    <source>
        <dbReference type="Proteomes" id="UP001566204"/>
    </source>
</evidence>
<keyword evidence="5" id="KW-1185">Reference proteome</keyword>
<reference evidence="3 4" key="1">
    <citation type="submission" date="2019-05" db="EMBL/GenBank/DDBJ databases">
        <authorList>
            <consortium name="Pathogen Informatics"/>
        </authorList>
    </citation>
    <scope>NUCLEOTIDE SEQUENCE [LARGE SCALE GENOMIC DNA]</scope>
    <source>
        <strain evidence="3 4">NCTC11429</strain>
    </source>
</reference>
<dbReference type="SUPFAM" id="SSF54427">
    <property type="entry name" value="NTF2-like"/>
    <property type="match status" value="1"/>
</dbReference>
<accession>A0A4U9VXE3</accession>
<keyword evidence="1" id="KW-1133">Transmembrane helix</keyword>
<dbReference type="InterPro" id="IPR039437">
    <property type="entry name" value="FrzH/put_lumazine-bd"/>
</dbReference>
<evidence type="ECO:0000313" key="4">
    <source>
        <dbReference type="Proteomes" id="UP000308196"/>
    </source>
</evidence>
<sequence length="192" mass="21805">MAILKETINKKVLEPIHMVYITLLSSAFYGYRTSGKAPRAVGGNIRNMKKTLVLLLLIWAGISAVHATSKSSPLRTWNAVSVIGAYVNTISIGDVQWVEHLFTDDFDYHLDKTKQRYSKKQFVKFLKSMADHSYDCVTEFALLDETPVACMAKMTLQFETFTRTDYIYMLSTAEGWKISKILVSHAQKDKHA</sequence>
<dbReference type="GeneID" id="78464349"/>
<dbReference type="KEGG" id="stha:NCTC11429_03694"/>
<proteinExistence type="predicted"/>
<dbReference type="Proteomes" id="UP000308196">
    <property type="component" value="Chromosome"/>
</dbReference>
<dbReference type="EMBL" id="JBEOQB010000005">
    <property type="protein sequence ID" value="MEZ0453710.1"/>
    <property type="molecule type" value="Genomic_DNA"/>
</dbReference>
<name>A0A4U9VXE3_9SPHI</name>
<dbReference type="Pfam" id="PF12893">
    <property type="entry name" value="Lumazine_bd_2"/>
    <property type="match status" value="1"/>
</dbReference>
<dbReference type="AlphaFoldDB" id="A0A4U9VXE3"/>
<reference evidence="2 5" key="2">
    <citation type="submission" date="2024-06" db="EMBL/GenBank/DDBJ databases">
        <title>Soil Sphingobacterium thalpophilum.</title>
        <authorList>
            <person name="Yang J."/>
            <person name="Li J."/>
        </authorList>
    </citation>
    <scope>NUCLEOTIDE SEQUENCE [LARGE SCALE GENOMIC DNA]</scope>
    <source>
        <strain evidence="2 5">22g91tb</strain>
    </source>
</reference>